<evidence type="ECO:0000256" key="1">
    <source>
        <dbReference type="ARBA" id="ARBA00005964"/>
    </source>
</evidence>
<name>A0A183M263_9TREM</name>
<dbReference type="SUPFAM" id="SSF53474">
    <property type="entry name" value="alpha/beta-Hydrolases"/>
    <property type="match status" value="1"/>
</dbReference>
<proteinExistence type="inferred from homology"/>
<dbReference type="InterPro" id="IPR051093">
    <property type="entry name" value="Neuroligin/BSAL"/>
</dbReference>
<dbReference type="Gene3D" id="3.40.50.1820">
    <property type="entry name" value="alpha/beta hydrolase"/>
    <property type="match status" value="1"/>
</dbReference>
<gene>
    <name evidence="2" type="ORF">SMRZ_LOCUS10138</name>
</gene>
<accession>A0A183M263</accession>
<reference evidence="2 3" key="1">
    <citation type="submission" date="2018-11" db="EMBL/GenBank/DDBJ databases">
        <authorList>
            <consortium name="Pathogen Informatics"/>
        </authorList>
    </citation>
    <scope>NUCLEOTIDE SEQUENCE [LARGE SCALE GENOMIC DNA]</scope>
    <source>
        <strain evidence="2 3">Zambia</strain>
    </source>
</reference>
<dbReference type="EMBL" id="UZAI01005109">
    <property type="protein sequence ID" value="VDO89107.1"/>
    <property type="molecule type" value="Genomic_DNA"/>
</dbReference>
<protein>
    <submittedName>
        <fullName evidence="2">Uncharacterized protein</fullName>
    </submittedName>
</protein>
<evidence type="ECO:0000313" key="3">
    <source>
        <dbReference type="Proteomes" id="UP000277204"/>
    </source>
</evidence>
<keyword evidence="3" id="KW-1185">Reference proteome</keyword>
<dbReference type="PANTHER" id="PTHR43903">
    <property type="entry name" value="NEUROLIGIN"/>
    <property type="match status" value="1"/>
</dbReference>
<dbReference type="AlphaFoldDB" id="A0A183M263"/>
<dbReference type="InterPro" id="IPR029058">
    <property type="entry name" value="AB_hydrolase_fold"/>
</dbReference>
<dbReference type="InterPro" id="IPR002018">
    <property type="entry name" value="CarbesteraseB"/>
</dbReference>
<evidence type="ECO:0000313" key="2">
    <source>
        <dbReference type="EMBL" id="VDO89107.1"/>
    </source>
</evidence>
<organism evidence="2 3">
    <name type="scientific">Schistosoma margrebowiei</name>
    <dbReference type="NCBI Taxonomy" id="48269"/>
    <lineage>
        <taxon>Eukaryota</taxon>
        <taxon>Metazoa</taxon>
        <taxon>Spiralia</taxon>
        <taxon>Lophotrochozoa</taxon>
        <taxon>Platyhelminthes</taxon>
        <taxon>Trematoda</taxon>
        <taxon>Digenea</taxon>
        <taxon>Strigeidida</taxon>
        <taxon>Schistosomatoidea</taxon>
        <taxon>Schistosomatidae</taxon>
        <taxon>Schistosoma</taxon>
    </lineage>
</organism>
<comment type="similarity">
    <text evidence="1">Belongs to the type-B carboxylesterase/lipase family.</text>
</comment>
<dbReference type="Pfam" id="PF00135">
    <property type="entry name" value="COesterase"/>
    <property type="match status" value="1"/>
</dbReference>
<sequence length="301" mass="34267">MVVGDSLQETLNLGDTGSNWSGSISPLKITDLFNQAIMMSGSDLSQWAFSDPAKVRTRYYAIELAQRLNCSSVQVNAINESQQYIRNANLHRSYTNKTLKLPFGESYVKQPLIIPYSVQVDAYALIYCLRYEKTAEQINDAVLELHSLPGAPSFVWTPVVDGISGFFPRTPAKERSLGNFAKIPLLAGVVKDEELDQYGYTIENFTDTIVRRFIGTLLNDLNVFRHNQTAEELYTRYTWWSNLENNTARWKRTVDVSLCRFIYVHIVDMVVFAIQLFCYCDITRCAGEMSISIPIDEYNQG</sequence>
<dbReference type="STRING" id="48269.A0A183M263"/>
<dbReference type="Proteomes" id="UP000277204">
    <property type="component" value="Unassembled WGS sequence"/>
</dbReference>